<reference evidence="2" key="2">
    <citation type="submission" date="2023-06" db="EMBL/GenBank/DDBJ databases">
        <authorList>
            <consortium name="Lawrence Berkeley National Laboratory"/>
            <person name="Haridas S."/>
            <person name="Hensen N."/>
            <person name="Bonometti L."/>
            <person name="Westerberg I."/>
            <person name="Brannstrom I.O."/>
            <person name="Guillou S."/>
            <person name="Cros-Aarteil S."/>
            <person name="Calhoun S."/>
            <person name="Kuo A."/>
            <person name="Mondo S."/>
            <person name="Pangilinan J."/>
            <person name="Riley R."/>
            <person name="LaButti K."/>
            <person name="Andreopoulos B."/>
            <person name="Lipzen A."/>
            <person name="Chen C."/>
            <person name="Yanf M."/>
            <person name="Daum C."/>
            <person name="Ng V."/>
            <person name="Clum A."/>
            <person name="Steindorff A."/>
            <person name="Ohm R."/>
            <person name="Martin F."/>
            <person name="Silar P."/>
            <person name="Natvig D."/>
            <person name="Lalanne C."/>
            <person name="Gautier V."/>
            <person name="Ament-velasquez S.L."/>
            <person name="Kruys A."/>
            <person name="Hutchinson M.I."/>
            <person name="Powell A.J."/>
            <person name="Barry K."/>
            <person name="Miller A.N."/>
            <person name="Grigoriev I.V."/>
            <person name="Debuchy R."/>
            <person name="Gladieux P."/>
            <person name="Thoren M.H."/>
            <person name="Johannesson H."/>
        </authorList>
    </citation>
    <scope>NUCLEOTIDE SEQUENCE</scope>
    <source>
        <strain evidence="2">CBS 232.78</strain>
    </source>
</reference>
<feature type="region of interest" description="Disordered" evidence="1">
    <location>
        <begin position="45"/>
        <end position="72"/>
    </location>
</feature>
<dbReference type="AlphaFoldDB" id="A0AAE0P3L1"/>
<feature type="compositionally biased region" description="Basic and acidic residues" evidence="1">
    <location>
        <begin position="45"/>
        <end position="61"/>
    </location>
</feature>
<evidence type="ECO:0000313" key="2">
    <source>
        <dbReference type="EMBL" id="KAK3392789.1"/>
    </source>
</evidence>
<feature type="non-terminal residue" evidence="2">
    <location>
        <position position="1"/>
    </location>
</feature>
<sequence length="72" mass="8856">YTCEERKWLKSKWGGEFHFLQDHGLSVYEDDDRLEGSQIARTMMKHDDDFDRKQRRREITRNGRYYGPSREK</sequence>
<comment type="caution">
    <text evidence="2">The sequence shown here is derived from an EMBL/GenBank/DDBJ whole genome shotgun (WGS) entry which is preliminary data.</text>
</comment>
<accession>A0AAE0P3L1</accession>
<gene>
    <name evidence="2" type="ORF">B0H63DRAFT_387065</name>
</gene>
<organism evidence="2 3">
    <name type="scientific">Podospora didyma</name>
    <dbReference type="NCBI Taxonomy" id="330526"/>
    <lineage>
        <taxon>Eukaryota</taxon>
        <taxon>Fungi</taxon>
        <taxon>Dikarya</taxon>
        <taxon>Ascomycota</taxon>
        <taxon>Pezizomycotina</taxon>
        <taxon>Sordariomycetes</taxon>
        <taxon>Sordariomycetidae</taxon>
        <taxon>Sordariales</taxon>
        <taxon>Podosporaceae</taxon>
        <taxon>Podospora</taxon>
    </lineage>
</organism>
<keyword evidence="3" id="KW-1185">Reference proteome</keyword>
<evidence type="ECO:0000256" key="1">
    <source>
        <dbReference type="SAM" id="MobiDB-lite"/>
    </source>
</evidence>
<dbReference type="Proteomes" id="UP001285441">
    <property type="component" value="Unassembled WGS sequence"/>
</dbReference>
<dbReference type="EMBL" id="JAULSW010000001">
    <property type="protein sequence ID" value="KAK3392789.1"/>
    <property type="molecule type" value="Genomic_DNA"/>
</dbReference>
<reference evidence="2" key="1">
    <citation type="journal article" date="2023" name="Mol. Phylogenet. Evol.">
        <title>Genome-scale phylogeny and comparative genomics of the fungal order Sordariales.</title>
        <authorList>
            <person name="Hensen N."/>
            <person name="Bonometti L."/>
            <person name="Westerberg I."/>
            <person name="Brannstrom I.O."/>
            <person name="Guillou S."/>
            <person name="Cros-Aarteil S."/>
            <person name="Calhoun S."/>
            <person name="Haridas S."/>
            <person name="Kuo A."/>
            <person name="Mondo S."/>
            <person name="Pangilinan J."/>
            <person name="Riley R."/>
            <person name="LaButti K."/>
            <person name="Andreopoulos B."/>
            <person name="Lipzen A."/>
            <person name="Chen C."/>
            <person name="Yan M."/>
            <person name="Daum C."/>
            <person name="Ng V."/>
            <person name="Clum A."/>
            <person name="Steindorff A."/>
            <person name="Ohm R.A."/>
            <person name="Martin F."/>
            <person name="Silar P."/>
            <person name="Natvig D.O."/>
            <person name="Lalanne C."/>
            <person name="Gautier V."/>
            <person name="Ament-Velasquez S.L."/>
            <person name="Kruys A."/>
            <person name="Hutchinson M.I."/>
            <person name="Powell A.J."/>
            <person name="Barry K."/>
            <person name="Miller A.N."/>
            <person name="Grigoriev I.V."/>
            <person name="Debuchy R."/>
            <person name="Gladieux P."/>
            <person name="Hiltunen Thoren M."/>
            <person name="Johannesson H."/>
        </authorList>
    </citation>
    <scope>NUCLEOTIDE SEQUENCE</scope>
    <source>
        <strain evidence="2">CBS 232.78</strain>
    </source>
</reference>
<protein>
    <submittedName>
        <fullName evidence="2">Uncharacterized protein</fullName>
    </submittedName>
</protein>
<evidence type="ECO:0000313" key="3">
    <source>
        <dbReference type="Proteomes" id="UP001285441"/>
    </source>
</evidence>
<name>A0AAE0P3L1_9PEZI</name>
<proteinExistence type="predicted"/>